<dbReference type="EMBL" id="LSSL01000984">
    <property type="protein sequence ID" value="OLY83268.1"/>
    <property type="molecule type" value="Genomic_DNA"/>
</dbReference>
<name>A0A1R0H2B1_9FUNG</name>
<dbReference type="AlphaFoldDB" id="A0A1R0H2B1"/>
<keyword evidence="2" id="KW-1185">Reference proteome</keyword>
<evidence type="ECO:0000313" key="1">
    <source>
        <dbReference type="EMBL" id="OLY83268.1"/>
    </source>
</evidence>
<evidence type="ECO:0000313" key="2">
    <source>
        <dbReference type="Proteomes" id="UP000187455"/>
    </source>
</evidence>
<proteinExistence type="predicted"/>
<reference evidence="1 2" key="1">
    <citation type="journal article" date="2016" name="Mol. Biol. Evol.">
        <title>Genome-Wide Survey of Gut Fungi (Harpellales) Reveals the First Horizontally Transferred Ubiquitin Gene from a Mosquito Host.</title>
        <authorList>
            <person name="Wang Y."/>
            <person name="White M.M."/>
            <person name="Kvist S."/>
            <person name="Moncalvo J.M."/>
        </authorList>
    </citation>
    <scope>NUCLEOTIDE SEQUENCE [LARGE SCALE GENOMIC DNA]</scope>
    <source>
        <strain evidence="1 2">ALG-7-W6</strain>
    </source>
</reference>
<dbReference type="Proteomes" id="UP000187455">
    <property type="component" value="Unassembled WGS sequence"/>
</dbReference>
<organism evidence="1 2">
    <name type="scientific">Smittium mucronatum</name>
    <dbReference type="NCBI Taxonomy" id="133383"/>
    <lineage>
        <taxon>Eukaryota</taxon>
        <taxon>Fungi</taxon>
        <taxon>Fungi incertae sedis</taxon>
        <taxon>Zoopagomycota</taxon>
        <taxon>Kickxellomycotina</taxon>
        <taxon>Harpellomycetes</taxon>
        <taxon>Harpellales</taxon>
        <taxon>Legeriomycetaceae</taxon>
        <taxon>Smittium</taxon>
    </lineage>
</organism>
<dbReference type="OrthoDB" id="5534248at2759"/>
<comment type="caution">
    <text evidence="1">The sequence shown here is derived from an EMBL/GenBank/DDBJ whole genome shotgun (WGS) entry which is preliminary data.</text>
</comment>
<gene>
    <name evidence="1" type="ORF">AYI68_g2594</name>
</gene>
<protein>
    <submittedName>
        <fullName evidence="1">Uncharacterized protein</fullName>
    </submittedName>
</protein>
<sequence>MYRSPKIAVRIGDDVSDPTDYLCGLRQGCPAPPVLFDFYIKDLFKGIKGVYVP</sequence>
<accession>A0A1R0H2B1</accession>
<feature type="non-terminal residue" evidence="1">
    <location>
        <position position="53"/>
    </location>
</feature>